<reference evidence="1" key="2">
    <citation type="journal article" date="2015" name="Data Brief">
        <title>Shoot transcriptome of the giant reed, Arundo donax.</title>
        <authorList>
            <person name="Barrero R.A."/>
            <person name="Guerrero F.D."/>
            <person name="Moolhuijzen P."/>
            <person name="Goolsby J.A."/>
            <person name="Tidwell J."/>
            <person name="Bellgard S.E."/>
            <person name="Bellgard M.I."/>
        </authorList>
    </citation>
    <scope>NUCLEOTIDE SEQUENCE</scope>
    <source>
        <tissue evidence="1">Shoot tissue taken approximately 20 cm above the soil surface</tissue>
    </source>
</reference>
<organism evidence="1">
    <name type="scientific">Arundo donax</name>
    <name type="common">Giant reed</name>
    <name type="synonym">Donax arundinaceus</name>
    <dbReference type="NCBI Taxonomy" id="35708"/>
    <lineage>
        <taxon>Eukaryota</taxon>
        <taxon>Viridiplantae</taxon>
        <taxon>Streptophyta</taxon>
        <taxon>Embryophyta</taxon>
        <taxon>Tracheophyta</taxon>
        <taxon>Spermatophyta</taxon>
        <taxon>Magnoliopsida</taxon>
        <taxon>Liliopsida</taxon>
        <taxon>Poales</taxon>
        <taxon>Poaceae</taxon>
        <taxon>PACMAD clade</taxon>
        <taxon>Arundinoideae</taxon>
        <taxon>Arundineae</taxon>
        <taxon>Arundo</taxon>
    </lineage>
</organism>
<accession>A0A0A9HMR0</accession>
<dbReference type="EMBL" id="GBRH01163728">
    <property type="protein sequence ID" value="JAE34168.1"/>
    <property type="molecule type" value="Transcribed_RNA"/>
</dbReference>
<sequence length="31" mass="3375">MAGNEPLITNKPSSTYICALPDYLPTNSLHI</sequence>
<dbReference type="AlphaFoldDB" id="A0A0A9HMR0"/>
<protein>
    <submittedName>
        <fullName evidence="1">Uncharacterized protein</fullName>
    </submittedName>
</protein>
<reference evidence="1" key="1">
    <citation type="submission" date="2014-09" db="EMBL/GenBank/DDBJ databases">
        <authorList>
            <person name="Magalhaes I.L.F."/>
            <person name="Oliveira U."/>
            <person name="Santos F.R."/>
            <person name="Vidigal T.H.D.A."/>
            <person name="Brescovit A.D."/>
            <person name="Santos A.J."/>
        </authorList>
    </citation>
    <scope>NUCLEOTIDE SEQUENCE</scope>
    <source>
        <tissue evidence="1">Shoot tissue taken approximately 20 cm above the soil surface</tissue>
    </source>
</reference>
<evidence type="ECO:0000313" key="1">
    <source>
        <dbReference type="EMBL" id="JAE34168.1"/>
    </source>
</evidence>
<name>A0A0A9HMR0_ARUDO</name>
<proteinExistence type="predicted"/>